<dbReference type="EMBL" id="CAJVPY010002922">
    <property type="protein sequence ID" value="CAG8575719.1"/>
    <property type="molecule type" value="Genomic_DNA"/>
</dbReference>
<comment type="caution">
    <text evidence="1">The sequence shown here is derived from an EMBL/GenBank/DDBJ whole genome shotgun (WGS) entry which is preliminary data.</text>
</comment>
<keyword evidence="2" id="KW-1185">Reference proteome</keyword>
<evidence type="ECO:0000313" key="1">
    <source>
        <dbReference type="EMBL" id="CAG8575719.1"/>
    </source>
</evidence>
<proteinExistence type="predicted"/>
<name>A0A9N9BTR0_9GLOM</name>
<protein>
    <submittedName>
        <fullName evidence="1">3481_t:CDS:1</fullName>
    </submittedName>
</protein>
<dbReference type="AlphaFoldDB" id="A0A9N9BTR0"/>
<gene>
    <name evidence="1" type="ORF">DERYTH_LOCUS6430</name>
</gene>
<accession>A0A9N9BTR0</accession>
<sequence>MRNPRGKHANEIISPYLQKKALEFITEYPKNQAKKLKAENIELKSVNRRLMQNNKKLTHKIQSIVPSECEIEFAEQLSNDLEISNNTFGLREELQNNLEFKNEFLEFYIDLENITLRLKETREKRQKQLPIISESEQKIFGKEVATKIFFDLCQN</sequence>
<dbReference type="Proteomes" id="UP000789405">
    <property type="component" value="Unassembled WGS sequence"/>
</dbReference>
<organism evidence="1 2">
    <name type="scientific">Dentiscutata erythropus</name>
    <dbReference type="NCBI Taxonomy" id="1348616"/>
    <lineage>
        <taxon>Eukaryota</taxon>
        <taxon>Fungi</taxon>
        <taxon>Fungi incertae sedis</taxon>
        <taxon>Mucoromycota</taxon>
        <taxon>Glomeromycotina</taxon>
        <taxon>Glomeromycetes</taxon>
        <taxon>Diversisporales</taxon>
        <taxon>Gigasporaceae</taxon>
        <taxon>Dentiscutata</taxon>
    </lineage>
</organism>
<reference evidence="1" key="1">
    <citation type="submission" date="2021-06" db="EMBL/GenBank/DDBJ databases">
        <authorList>
            <person name="Kallberg Y."/>
            <person name="Tangrot J."/>
            <person name="Rosling A."/>
        </authorList>
    </citation>
    <scope>NUCLEOTIDE SEQUENCE</scope>
    <source>
        <strain evidence="1">MA453B</strain>
    </source>
</reference>
<dbReference type="OrthoDB" id="2419893at2759"/>
<evidence type="ECO:0000313" key="2">
    <source>
        <dbReference type="Proteomes" id="UP000789405"/>
    </source>
</evidence>